<dbReference type="Pfam" id="PF20414">
    <property type="entry name" value="DUF6698"/>
    <property type="match status" value="1"/>
</dbReference>
<gene>
    <name evidence="1" type="ORF">EXIGLDRAFT_608510</name>
</gene>
<protein>
    <submittedName>
        <fullName evidence="1">Uncharacterized protein</fullName>
    </submittedName>
</protein>
<name>A0A165KY64_EXIGL</name>
<evidence type="ECO:0000313" key="2">
    <source>
        <dbReference type="Proteomes" id="UP000077266"/>
    </source>
</evidence>
<dbReference type="InterPro" id="IPR046521">
    <property type="entry name" value="DUF6698"/>
</dbReference>
<evidence type="ECO:0000313" key="1">
    <source>
        <dbReference type="EMBL" id="KZV97076.1"/>
    </source>
</evidence>
<dbReference type="InParanoid" id="A0A165KY64"/>
<dbReference type="OrthoDB" id="3220614at2759"/>
<keyword evidence="2" id="KW-1185">Reference proteome</keyword>
<dbReference type="EMBL" id="KV425935">
    <property type="protein sequence ID" value="KZV97076.1"/>
    <property type="molecule type" value="Genomic_DNA"/>
</dbReference>
<sequence length="258" mass="28804">DDTSTLKRTCIEWLVQDLEDPLKPLNPTLSARSKKGRGFAHPATGRLLCPADMTWNETCLLNRVDSQDAPKGSVWPRLLYRNEEMNPNNPWEGLLQHEDLVKAAKTVLIRPSSATADGGDVSGKRGKAANHGIQQITVGFLCYIASTLRFTLTSYEEYNLSHKGLDVDGFFTSLYDLLIDPEEQEEVERLLQWWNRYAVFSAAPAAPNATLGASSASRARAMAHASLARAPSSVRLAGRETRAPRWRPLQRHRQRPKV</sequence>
<reference evidence="1 2" key="1">
    <citation type="journal article" date="2016" name="Mol. Biol. Evol.">
        <title>Comparative Genomics of Early-Diverging Mushroom-Forming Fungi Provides Insights into the Origins of Lignocellulose Decay Capabilities.</title>
        <authorList>
            <person name="Nagy L.G."/>
            <person name="Riley R."/>
            <person name="Tritt A."/>
            <person name="Adam C."/>
            <person name="Daum C."/>
            <person name="Floudas D."/>
            <person name="Sun H."/>
            <person name="Yadav J.S."/>
            <person name="Pangilinan J."/>
            <person name="Larsson K.H."/>
            <person name="Matsuura K."/>
            <person name="Barry K."/>
            <person name="Labutti K."/>
            <person name="Kuo R."/>
            <person name="Ohm R.A."/>
            <person name="Bhattacharya S.S."/>
            <person name="Shirouzu T."/>
            <person name="Yoshinaga Y."/>
            <person name="Martin F.M."/>
            <person name="Grigoriev I.V."/>
            <person name="Hibbett D.S."/>
        </authorList>
    </citation>
    <scope>NUCLEOTIDE SEQUENCE [LARGE SCALE GENOMIC DNA]</scope>
    <source>
        <strain evidence="1 2">HHB12029</strain>
    </source>
</reference>
<organism evidence="1 2">
    <name type="scientific">Exidia glandulosa HHB12029</name>
    <dbReference type="NCBI Taxonomy" id="1314781"/>
    <lineage>
        <taxon>Eukaryota</taxon>
        <taxon>Fungi</taxon>
        <taxon>Dikarya</taxon>
        <taxon>Basidiomycota</taxon>
        <taxon>Agaricomycotina</taxon>
        <taxon>Agaricomycetes</taxon>
        <taxon>Auriculariales</taxon>
        <taxon>Exidiaceae</taxon>
        <taxon>Exidia</taxon>
    </lineage>
</organism>
<dbReference type="STRING" id="1314781.A0A165KY64"/>
<accession>A0A165KY64</accession>
<proteinExistence type="predicted"/>
<dbReference type="AlphaFoldDB" id="A0A165KY64"/>
<dbReference type="Proteomes" id="UP000077266">
    <property type="component" value="Unassembled WGS sequence"/>
</dbReference>
<feature type="non-terminal residue" evidence="1">
    <location>
        <position position="1"/>
    </location>
</feature>